<feature type="signal peptide" evidence="1">
    <location>
        <begin position="1"/>
        <end position="20"/>
    </location>
</feature>
<comment type="caution">
    <text evidence="3">The sequence shown here is derived from an EMBL/GenBank/DDBJ whole genome shotgun (WGS) entry which is preliminary data.</text>
</comment>
<proteinExistence type="predicted"/>
<evidence type="ECO:0000313" key="4">
    <source>
        <dbReference type="Proteomes" id="UP001589828"/>
    </source>
</evidence>
<feature type="domain" description="TNT" evidence="2">
    <location>
        <begin position="113"/>
        <end position="206"/>
    </location>
</feature>
<keyword evidence="1" id="KW-0732">Signal</keyword>
<accession>A0ABV6LBX9</accession>
<reference evidence="3 4" key="1">
    <citation type="submission" date="2024-09" db="EMBL/GenBank/DDBJ databases">
        <authorList>
            <person name="Sun Q."/>
            <person name="Mori K."/>
        </authorList>
    </citation>
    <scope>NUCLEOTIDE SEQUENCE [LARGE SCALE GENOMIC DNA]</scope>
    <source>
        <strain evidence="3 4">NCAIM B.02415</strain>
    </source>
</reference>
<feature type="chain" id="PRO_5045572763" evidence="1">
    <location>
        <begin position="21"/>
        <end position="208"/>
    </location>
</feature>
<evidence type="ECO:0000259" key="2">
    <source>
        <dbReference type="Pfam" id="PF14021"/>
    </source>
</evidence>
<evidence type="ECO:0000313" key="3">
    <source>
        <dbReference type="EMBL" id="MFC0516973.1"/>
    </source>
</evidence>
<keyword evidence="4" id="KW-1185">Reference proteome</keyword>
<sequence length="208" mass="24141">MKKINILLLGMLLMPFLVNAQKRHLQKSFYQSKNLLTIAKTKLDTSMTRGVSYSAFKLSVKEFDDKNKSLLDSVWLLWKNKKWSELEKLFDIKKLNKRRPPNFGFVSQEIIKLDTGTIISRFRYSDSNCYDSPDLGDFVAPEGVSFEQRSITNNKYQYIVYKVNKPIDSVKKGPAIPWYGKVGLGIQYKLKKDIESLRKDTSLVEIKQ</sequence>
<dbReference type="EMBL" id="JBHLTS010000070">
    <property type="protein sequence ID" value="MFC0516973.1"/>
    <property type="molecule type" value="Genomic_DNA"/>
</dbReference>
<organism evidence="3 4">
    <name type="scientific">Mucilaginibacter angelicae</name>
    <dbReference type="NCBI Taxonomy" id="869718"/>
    <lineage>
        <taxon>Bacteria</taxon>
        <taxon>Pseudomonadati</taxon>
        <taxon>Bacteroidota</taxon>
        <taxon>Sphingobacteriia</taxon>
        <taxon>Sphingobacteriales</taxon>
        <taxon>Sphingobacteriaceae</taxon>
        <taxon>Mucilaginibacter</taxon>
    </lineage>
</organism>
<dbReference type="Proteomes" id="UP001589828">
    <property type="component" value="Unassembled WGS sequence"/>
</dbReference>
<evidence type="ECO:0000256" key="1">
    <source>
        <dbReference type="SAM" id="SignalP"/>
    </source>
</evidence>
<protein>
    <submittedName>
        <fullName evidence="3">TNT domain-containing protein</fullName>
    </submittedName>
</protein>
<dbReference type="InterPro" id="IPR025331">
    <property type="entry name" value="TNT"/>
</dbReference>
<dbReference type="Pfam" id="PF14021">
    <property type="entry name" value="TNT"/>
    <property type="match status" value="1"/>
</dbReference>
<name>A0ABV6LBX9_9SPHI</name>
<gene>
    <name evidence="3" type="ORF">ACFFGT_22380</name>
</gene>
<dbReference type="RefSeq" id="WP_377024741.1">
    <property type="nucleotide sequence ID" value="NZ_JBHLTS010000070.1"/>
</dbReference>